<dbReference type="EMBL" id="JAEEGA010000006">
    <property type="protein sequence ID" value="MBP1041485.1"/>
    <property type="molecule type" value="Genomic_DNA"/>
</dbReference>
<evidence type="ECO:0000313" key="4">
    <source>
        <dbReference type="Proteomes" id="UP000674938"/>
    </source>
</evidence>
<evidence type="ECO:0000313" key="3">
    <source>
        <dbReference type="EMBL" id="MBP1041485.1"/>
    </source>
</evidence>
<dbReference type="SUPFAM" id="SSF53756">
    <property type="entry name" value="UDP-Glycosyltransferase/glycogen phosphorylase"/>
    <property type="match status" value="1"/>
</dbReference>
<feature type="domain" description="Glycosyl transferase family 1" evidence="1">
    <location>
        <begin position="198"/>
        <end position="344"/>
    </location>
</feature>
<dbReference type="Pfam" id="PF00534">
    <property type="entry name" value="Glycos_transf_1"/>
    <property type="match status" value="1"/>
</dbReference>
<organism evidence="3 4">
    <name type="scientific">Vagococcus allomyrinae</name>
    <dbReference type="NCBI Taxonomy" id="2794353"/>
    <lineage>
        <taxon>Bacteria</taxon>
        <taxon>Bacillati</taxon>
        <taxon>Bacillota</taxon>
        <taxon>Bacilli</taxon>
        <taxon>Lactobacillales</taxon>
        <taxon>Enterococcaceae</taxon>
        <taxon>Vagococcus</taxon>
    </lineage>
</organism>
<proteinExistence type="predicted"/>
<dbReference type="InterPro" id="IPR028098">
    <property type="entry name" value="Glyco_trans_4-like_N"/>
</dbReference>
<reference evidence="3" key="1">
    <citation type="submission" date="2020-12" db="EMBL/GenBank/DDBJ databases">
        <title>Vagococcus allomyrinae sp. nov. and Enterococcus lavae sp. nov., isolated from the larvae of Allomyrina dichotoma.</title>
        <authorList>
            <person name="Lee S.D."/>
        </authorList>
    </citation>
    <scope>NUCLEOTIDE SEQUENCE</scope>
    <source>
        <strain evidence="3">BWB3-3</strain>
    </source>
</reference>
<name>A0A940PB39_9ENTE</name>
<dbReference type="PANTHER" id="PTHR45947:SF3">
    <property type="entry name" value="SULFOQUINOVOSYL TRANSFERASE SQD2"/>
    <property type="match status" value="1"/>
</dbReference>
<dbReference type="PANTHER" id="PTHR45947">
    <property type="entry name" value="SULFOQUINOVOSYL TRANSFERASE SQD2"/>
    <property type="match status" value="1"/>
</dbReference>
<dbReference type="FunFam" id="3.40.50.2000:FF:000136">
    <property type="entry name" value="Glycosyl transferase, group 1"/>
    <property type="match status" value="1"/>
</dbReference>
<dbReference type="AlphaFoldDB" id="A0A940PB39"/>
<comment type="caution">
    <text evidence="3">The sequence shown here is derived from an EMBL/GenBank/DDBJ whole genome shotgun (WGS) entry which is preliminary data.</text>
</comment>
<gene>
    <name evidence="3" type="ORF">I6N95_10750</name>
</gene>
<feature type="domain" description="Glycosyltransferase subfamily 4-like N-terminal" evidence="2">
    <location>
        <begin position="19"/>
        <end position="185"/>
    </location>
</feature>
<dbReference type="Gene3D" id="3.40.50.2000">
    <property type="entry name" value="Glycogen Phosphorylase B"/>
    <property type="match status" value="2"/>
</dbReference>
<keyword evidence="4" id="KW-1185">Reference proteome</keyword>
<dbReference type="Pfam" id="PF13439">
    <property type="entry name" value="Glyco_transf_4"/>
    <property type="match status" value="1"/>
</dbReference>
<sequence length="407" mass="46488">MEERTVKIGFFTDTYFPQISGVATSIKTLKDELEKNGHEVIIFTTSDPNAEDEQGIVRMPSIPFISFKDRRVVVSGMIDAYETAKSHHLDIIHTHTEFGTGWLGKYIAKQLGIPTVHTYHTMYEDYLHYIAHGKLIRPYHVKQASRAFCRNLSGVVCPSERVVEKLRQYQIHAPMAIIPTGVNLRKFATDFSEMPLSIREEHGLTEDNVLLLSLSRLSFEKNIQAIIQGMPIILNAVPTAKLLIVGKGPYLKELQELVSELAIEQAVVFVGEVLNQQVGRYYREVDYFVNASDSESQGLTYIEALASSTKIVAKGNDYLDQLIVDPALGQTFETDDDFAETFISYHHQEVVDQPAVRQEKLYEISSENFAKKIEHFYQDAQSYYQVFIEEEEDERAHLPLRLFKKKE</sequence>
<accession>A0A940PB39</accession>
<dbReference type="Proteomes" id="UP000674938">
    <property type="component" value="Unassembled WGS sequence"/>
</dbReference>
<dbReference type="InterPro" id="IPR001296">
    <property type="entry name" value="Glyco_trans_1"/>
</dbReference>
<protein>
    <submittedName>
        <fullName evidence="3">Glycosyltransferase</fullName>
    </submittedName>
</protein>
<evidence type="ECO:0000259" key="2">
    <source>
        <dbReference type="Pfam" id="PF13439"/>
    </source>
</evidence>
<dbReference type="GO" id="GO:0016758">
    <property type="term" value="F:hexosyltransferase activity"/>
    <property type="evidence" value="ECO:0007669"/>
    <property type="project" value="TreeGrafter"/>
</dbReference>
<dbReference type="InterPro" id="IPR050194">
    <property type="entry name" value="Glycosyltransferase_grp1"/>
</dbReference>
<evidence type="ECO:0000259" key="1">
    <source>
        <dbReference type="Pfam" id="PF00534"/>
    </source>
</evidence>